<evidence type="ECO:0000313" key="4">
    <source>
        <dbReference type="Proteomes" id="UP000198424"/>
    </source>
</evidence>
<dbReference type="EMBL" id="JPRM01000035">
    <property type="protein sequence ID" value="KFF11473.1"/>
    <property type="molecule type" value="Genomic_DNA"/>
</dbReference>
<dbReference type="RefSeq" id="WP_035626048.1">
    <property type="nucleotide sequence ID" value="NZ_JBEWQG010000002.1"/>
</dbReference>
<accession>A0A086A459</accession>
<organism evidence="1 3">
    <name type="scientific">Flavobacterium hydatis</name>
    <name type="common">Cytophaga aquatilis</name>
    <dbReference type="NCBI Taxonomy" id="991"/>
    <lineage>
        <taxon>Bacteria</taxon>
        <taxon>Pseudomonadati</taxon>
        <taxon>Bacteroidota</taxon>
        <taxon>Flavobacteriia</taxon>
        <taxon>Flavobacteriales</taxon>
        <taxon>Flavobacteriaceae</taxon>
        <taxon>Flavobacterium</taxon>
    </lineage>
</organism>
<keyword evidence="4" id="KW-1185">Reference proteome</keyword>
<dbReference type="Proteomes" id="UP000028712">
    <property type="component" value="Unassembled WGS sequence"/>
</dbReference>
<evidence type="ECO:0000313" key="1">
    <source>
        <dbReference type="EMBL" id="KFF11473.1"/>
    </source>
</evidence>
<dbReference type="EMBL" id="MUGY01000013">
    <property type="protein sequence ID" value="OXA93674.1"/>
    <property type="molecule type" value="Genomic_DNA"/>
</dbReference>
<evidence type="ECO:0000313" key="2">
    <source>
        <dbReference type="EMBL" id="OXA93674.1"/>
    </source>
</evidence>
<sequence>MSTILLDLENSLHTNTFWSQYRSFCNNLHNEDINVEEFFILLPIIFKQIENNALSYQIYDAVNKFCEFQPSKGLELYTIIKTSENLQILSLIPATLSGLIKSERSINKFVEVEFLLKNNSELLKNQGYAFLATLTVEELNQYSDIRDLLYTELKADIENNKTVFFSQIVRVLGKFIKIIYEADEYLVLLSKSDSEDVLFQITRLLNYELDLDANFKLFKIILSNLTIIDSSYHGIINQLNYGVFPKLGTNHPELIEKFLKEWLLAGEKRASGILKFADTLEQFHEKNAGHFKKMVSTWLNSDYAVLHEAVSKILMELPHYQFTDLELDHDYIFQLSYQDIEFIVAKIVGFLYLKELIRSTIFSILKVKINDEQCVTYLTAIFNQYIVFNYPSTIEYLEAEKKNSPKKVKKVIDEIIQFNQNYYEKINQLDLINEFNPSDRRLKIYNSIHQKGFQIKHKETSESRNSFLNMCRTVQLRTGKGMFSKHGERYTEKTEMSRIQYSTEFPRGEFIDAIGQEKIRVVYRNYKREI</sequence>
<reference evidence="2 4" key="2">
    <citation type="submission" date="2016-11" db="EMBL/GenBank/DDBJ databases">
        <title>Whole genomes of Flavobacteriaceae.</title>
        <authorList>
            <person name="Stine C."/>
            <person name="Li C."/>
            <person name="Tadesse D."/>
        </authorList>
    </citation>
    <scope>NUCLEOTIDE SEQUENCE [LARGE SCALE GENOMIC DNA]</scope>
    <source>
        <strain evidence="2 4">ATCC 29551</strain>
    </source>
</reference>
<gene>
    <name evidence="2" type="ORF">B0A62_13060</name>
    <name evidence="1" type="ORF">IW20_19495</name>
</gene>
<dbReference type="eggNOG" id="ENOG5032S8B">
    <property type="taxonomic scope" value="Bacteria"/>
</dbReference>
<name>A0A086A459_FLAHY</name>
<dbReference type="AlphaFoldDB" id="A0A086A459"/>
<dbReference type="Proteomes" id="UP000198424">
    <property type="component" value="Unassembled WGS sequence"/>
</dbReference>
<evidence type="ECO:0000313" key="3">
    <source>
        <dbReference type="Proteomes" id="UP000028712"/>
    </source>
</evidence>
<proteinExistence type="predicted"/>
<protein>
    <submittedName>
        <fullName evidence="1">Uncharacterized protein</fullName>
    </submittedName>
</protein>
<comment type="caution">
    <text evidence="1">The sequence shown here is derived from an EMBL/GenBank/DDBJ whole genome shotgun (WGS) entry which is preliminary data.</text>
</comment>
<dbReference type="OrthoDB" id="1340569at2"/>
<reference evidence="1 3" key="1">
    <citation type="submission" date="2014-07" db="EMBL/GenBank/DDBJ databases">
        <title>Genome of Flavobacterium hydatis DSM 2063.</title>
        <authorList>
            <person name="Pipes S.E."/>
            <person name="Stropko S.J."/>
            <person name="Newman J.D."/>
        </authorList>
    </citation>
    <scope>NUCLEOTIDE SEQUENCE [LARGE SCALE GENOMIC DNA]</scope>
    <source>
        <strain evidence="1 3">DSM 2063</strain>
    </source>
</reference>
<dbReference type="STRING" id="991.IW20_19495"/>